<reference evidence="2 3" key="1">
    <citation type="submission" date="2022-08" db="EMBL/GenBank/DDBJ databases">
        <title>Taxonomy of Curtobacterium flaccumfaciens.</title>
        <authorList>
            <person name="Osdaghi E."/>
            <person name="Taghavi S.M."/>
            <person name="Hamidizade M."/>
            <person name="Abachi H."/>
            <person name="Fazliarab A."/>
            <person name="Baeyen S."/>
            <person name="Portier P."/>
            <person name="Van Vaerenbergh J."/>
            <person name="Jacques M.-A."/>
        </authorList>
    </citation>
    <scope>NUCLEOTIDE SEQUENCE [LARGE SCALE GENOMIC DNA]</scope>
    <source>
        <strain evidence="2 3">LMG8786T</strain>
    </source>
</reference>
<sequence length="215" mass="21867">MKQPIRRAALALAGAATLATVAVPTSAFAWGDPAPASEPVAITTVSGAVKTGPLEWTTHDRVPEITATSTVAGHYTMSFGGRDICSGEVEAGGTITCTADAASVGGGIAWIKVDGAAGTERAAVRLEFLAHAYVPEGTAVQRGPEAELSVQAQPDGALWVSLPNGEERWLTGDAGGHYSAVLAGLHAGDQVFVKQTVGPHSSWGGDWVTIPVTAA</sequence>
<accession>A0ABT2HKD1</accession>
<dbReference type="Proteomes" id="UP001652264">
    <property type="component" value="Unassembled WGS sequence"/>
</dbReference>
<keyword evidence="3" id="KW-1185">Reference proteome</keyword>
<gene>
    <name evidence="2" type="ORF">NYQ28_14275</name>
</gene>
<dbReference type="RefSeq" id="WP_141859724.1">
    <property type="nucleotide sequence ID" value="NZ_BMNV01000010.1"/>
</dbReference>
<comment type="caution">
    <text evidence="2">The sequence shown here is derived from an EMBL/GenBank/DDBJ whole genome shotgun (WGS) entry which is preliminary data.</text>
</comment>
<dbReference type="EMBL" id="JANVAD010000008">
    <property type="protein sequence ID" value="MCS6523734.1"/>
    <property type="molecule type" value="Genomic_DNA"/>
</dbReference>
<evidence type="ECO:0008006" key="4">
    <source>
        <dbReference type="Google" id="ProtNLM"/>
    </source>
</evidence>
<dbReference type="PROSITE" id="PS51318">
    <property type="entry name" value="TAT"/>
    <property type="match status" value="1"/>
</dbReference>
<name>A0ABT2HKD1_9MICO</name>
<proteinExistence type="predicted"/>
<dbReference type="GeneID" id="95322572"/>
<organism evidence="2 3">
    <name type="scientific">Curtobacterium citreum</name>
    <dbReference type="NCBI Taxonomy" id="2036"/>
    <lineage>
        <taxon>Bacteria</taxon>
        <taxon>Bacillati</taxon>
        <taxon>Actinomycetota</taxon>
        <taxon>Actinomycetes</taxon>
        <taxon>Micrococcales</taxon>
        <taxon>Microbacteriaceae</taxon>
        <taxon>Curtobacterium</taxon>
    </lineage>
</organism>
<evidence type="ECO:0000256" key="1">
    <source>
        <dbReference type="SAM" id="SignalP"/>
    </source>
</evidence>
<keyword evidence="1" id="KW-0732">Signal</keyword>
<evidence type="ECO:0000313" key="2">
    <source>
        <dbReference type="EMBL" id="MCS6523734.1"/>
    </source>
</evidence>
<dbReference type="InterPro" id="IPR006311">
    <property type="entry name" value="TAT_signal"/>
</dbReference>
<feature type="signal peptide" evidence="1">
    <location>
        <begin position="1"/>
        <end position="29"/>
    </location>
</feature>
<protein>
    <recommendedName>
        <fullName evidence="4">Ig-like domain-containing protein</fullName>
    </recommendedName>
</protein>
<feature type="chain" id="PRO_5047490359" description="Ig-like domain-containing protein" evidence="1">
    <location>
        <begin position="30"/>
        <end position="215"/>
    </location>
</feature>
<evidence type="ECO:0000313" key="3">
    <source>
        <dbReference type="Proteomes" id="UP001652264"/>
    </source>
</evidence>